<protein>
    <submittedName>
        <fullName evidence="1">Uncharacterized protein</fullName>
    </submittedName>
</protein>
<name>A0AAD0KRT6_MYCLR</name>
<accession>A0AAD0KRT6</accession>
<dbReference type="AlphaFoldDB" id="A0AAD0KRT6"/>
<dbReference type="EMBL" id="CP029543">
    <property type="protein sequence ID" value="AWV47820.1"/>
    <property type="molecule type" value="Genomic_DNA"/>
</dbReference>
<dbReference type="Proteomes" id="UP000249682">
    <property type="component" value="Chromosome"/>
</dbReference>
<proteinExistence type="predicted"/>
<reference evidence="1 2" key="1">
    <citation type="submission" date="2018-05" db="EMBL/GenBank/DDBJ databases">
        <title>Evolution of small genomes with special reference to Mycobacterium leprae.</title>
        <authorList>
            <person name="Mohanty P.S."/>
            <person name="Bansal A.K."/>
            <person name="Gupta U.D."/>
            <person name="Naaz F."/>
            <person name="Dwivedi V.D."/>
            <person name="Singh H."/>
            <person name="Gupta G."/>
            <person name="Sharma S."/>
            <person name="Arora M."/>
        </authorList>
    </citation>
    <scope>NUCLEOTIDE SEQUENCE [LARGE SCALE GENOMIC DNA]</scope>
    <source>
        <strain evidence="1 2">MRHRU-235-G</strain>
    </source>
</reference>
<evidence type="ECO:0000313" key="2">
    <source>
        <dbReference type="Proteomes" id="UP000249682"/>
    </source>
</evidence>
<sequence>MVIETLMLSIFNHNSAIASAATYHGQYRWGTPADRNGIATYPQIRRGRGSYALSPGRVDRKGLETRSLLRTKWYCRLQPATQAYAICACT</sequence>
<organism evidence="1 2">
    <name type="scientific">Mycobacterium leprae</name>
    <dbReference type="NCBI Taxonomy" id="1769"/>
    <lineage>
        <taxon>Bacteria</taxon>
        <taxon>Bacillati</taxon>
        <taxon>Actinomycetota</taxon>
        <taxon>Actinomycetes</taxon>
        <taxon>Mycobacteriales</taxon>
        <taxon>Mycobacteriaceae</taxon>
        <taxon>Mycobacterium</taxon>
    </lineage>
</organism>
<evidence type="ECO:0000313" key="1">
    <source>
        <dbReference type="EMBL" id="AWV47820.1"/>
    </source>
</evidence>
<gene>
    <name evidence="1" type="ORF">DIJ64_06275</name>
</gene>